<reference evidence="3" key="1">
    <citation type="submission" date="2016-10" db="EMBL/GenBank/DDBJ databases">
        <authorList>
            <person name="Varghese N."/>
            <person name="Submissions S."/>
        </authorList>
    </citation>
    <scope>NUCLEOTIDE SEQUENCE [LARGE SCALE GENOMIC DNA]</scope>
    <source>
        <strain evidence="3">DSM 45460</strain>
    </source>
</reference>
<proteinExistence type="predicted"/>
<dbReference type="Pfam" id="PF19054">
    <property type="entry name" value="DUF5753"/>
    <property type="match status" value="1"/>
</dbReference>
<protein>
    <recommendedName>
        <fullName evidence="1">DUF5753 domain-containing protein</fullName>
    </recommendedName>
</protein>
<dbReference type="Proteomes" id="UP000199213">
    <property type="component" value="Unassembled WGS sequence"/>
</dbReference>
<evidence type="ECO:0000313" key="3">
    <source>
        <dbReference type="Proteomes" id="UP000199213"/>
    </source>
</evidence>
<evidence type="ECO:0000313" key="2">
    <source>
        <dbReference type="EMBL" id="SDK62825.1"/>
    </source>
</evidence>
<accession>A0A1G9DG13</accession>
<dbReference type="EMBL" id="FNFM01000010">
    <property type="protein sequence ID" value="SDK62825.1"/>
    <property type="molecule type" value="Genomic_DNA"/>
</dbReference>
<organism evidence="2 3">
    <name type="scientific">Actinopolyspora mzabensis</name>
    <dbReference type="NCBI Taxonomy" id="995066"/>
    <lineage>
        <taxon>Bacteria</taxon>
        <taxon>Bacillati</taxon>
        <taxon>Actinomycetota</taxon>
        <taxon>Actinomycetes</taxon>
        <taxon>Actinopolysporales</taxon>
        <taxon>Actinopolysporaceae</taxon>
        <taxon>Actinopolyspora</taxon>
    </lineage>
</organism>
<gene>
    <name evidence="2" type="ORF">SAMN04487820_11071</name>
</gene>
<evidence type="ECO:0000259" key="1">
    <source>
        <dbReference type="Pfam" id="PF19054"/>
    </source>
</evidence>
<sequence length="66" mass="7480">MALTGQVIVLNFEQVRSSAYSELHEGAMYIQDEEQVDSYTMAAKSLRWVALSPDQSRDLIEDMLQA</sequence>
<dbReference type="InterPro" id="IPR043917">
    <property type="entry name" value="DUF5753"/>
</dbReference>
<keyword evidence="3" id="KW-1185">Reference proteome</keyword>
<feature type="domain" description="DUF5753" evidence="1">
    <location>
        <begin position="2"/>
        <end position="61"/>
    </location>
</feature>
<name>A0A1G9DG13_ACTMZ</name>
<dbReference type="AlphaFoldDB" id="A0A1G9DG13"/>